<dbReference type="Gene3D" id="2.60.40.1090">
    <property type="entry name" value="Fimbrial-type adhesion domain"/>
    <property type="match status" value="1"/>
</dbReference>
<name>A0A6A1R3V3_9BURK</name>
<evidence type="ECO:0000259" key="4">
    <source>
        <dbReference type="Pfam" id="PF22003"/>
    </source>
</evidence>
<dbReference type="InterPro" id="IPR000259">
    <property type="entry name" value="Adhesion_dom_fimbrial"/>
</dbReference>
<dbReference type="GO" id="GO:0009289">
    <property type="term" value="C:pilus"/>
    <property type="evidence" value="ECO:0007669"/>
    <property type="project" value="InterPro"/>
</dbReference>
<evidence type="ECO:0000256" key="2">
    <source>
        <dbReference type="SAM" id="SignalP"/>
    </source>
</evidence>
<dbReference type="PANTHER" id="PTHR33420">
    <property type="entry name" value="FIMBRIAL SUBUNIT ELFA-RELATED"/>
    <property type="match status" value="1"/>
</dbReference>
<dbReference type="InterPro" id="IPR036937">
    <property type="entry name" value="Adhesion_dom_fimbrial_sf"/>
</dbReference>
<comment type="caution">
    <text evidence="5">The sequence shown here is derived from an EMBL/GenBank/DDBJ whole genome shotgun (WGS) entry which is preliminary data.</text>
</comment>
<feature type="domain" description="MrkD-like receptor binding" evidence="4">
    <location>
        <begin position="38"/>
        <end position="155"/>
    </location>
</feature>
<reference evidence="5" key="1">
    <citation type="submission" date="2019-09" db="EMBL/GenBank/DDBJ databases">
        <title>Draft genome sequences of 48 bacterial type strains from the CCUG.</title>
        <authorList>
            <person name="Tunovic T."/>
            <person name="Pineiro-Iglesias B."/>
            <person name="Unosson C."/>
            <person name="Inganas E."/>
            <person name="Ohlen M."/>
            <person name="Cardew S."/>
            <person name="Jensie-Markopoulos S."/>
            <person name="Salva-Serra F."/>
            <person name="Jaen-Luchoro D."/>
            <person name="Karlsson R."/>
            <person name="Svensson-Stadler L."/>
            <person name="Chun J."/>
            <person name="Moore E."/>
        </authorList>
    </citation>
    <scope>NUCLEOTIDE SEQUENCE</scope>
    <source>
        <strain evidence="5">CCUG 15333</strain>
    </source>
</reference>
<feature type="chain" id="PRO_5025521243" evidence="2">
    <location>
        <begin position="28"/>
        <end position="323"/>
    </location>
</feature>
<evidence type="ECO:0000313" key="5">
    <source>
        <dbReference type="EMBL" id="KAB0587275.1"/>
    </source>
</evidence>
<dbReference type="Pfam" id="PF00419">
    <property type="entry name" value="Fimbrial"/>
    <property type="match status" value="1"/>
</dbReference>
<dbReference type="Gene3D" id="2.60.40.3310">
    <property type="match status" value="1"/>
</dbReference>
<sequence length="323" mass="34542">MRSFMPNVLRCINKLFFLLLYPSVVLAQGEIVAPSNITFQMPSITIPRDMKVGTVLNETFDLGLMQSKNVTCPFLQSAEVYGALAPGFTNVYKTNVPGVGVRFGITKGWNGGYYIAPNSVTANVYQPNSSSQQYRRVQYVVIDQVGQGTINQTPYMIVTYSGTCFPTASYRADIKEGVSVITPHTCAVLSNRVNVTLPDVQAIDLKNANSTAGDTNFSIGLNCTAGSKVYVTLTDKNDVGNRGSVLTLDKSSTASGVGIEILMNQKAVKFGPDSPVAGTVNQMLVGDAAPSLTSIPFTARYISKGNVKGGTVSATATFTMSYQ</sequence>
<evidence type="ECO:0000259" key="3">
    <source>
        <dbReference type="Pfam" id="PF00419"/>
    </source>
</evidence>
<organism evidence="5">
    <name type="scientific">Comamonas kerstersii</name>
    <dbReference type="NCBI Taxonomy" id="225992"/>
    <lineage>
        <taxon>Bacteria</taxon>
        <taxon>Pseudomonadati</taxon>
        <taxon>Pseudomonadota</taxon>
        <taxon>Betaproteobacteria</taxon>
        <taxon>Burkholderiales</taxon>
        <taxon>Comamonadaceae</taxon>
        <taxon>Comamonas</taxon>
    </lineage>
</organism>
<feature type="signal peptide" evidence="2">
    <location>
        <begin position="1"/>
        <end position="27"/>
    </location>
</feature>
<dbReference type="PANTHER" id="PTHR33420:SF3">
    <property type="entry name" value="FIMBRIAL SUBUNIT ELFA"/>
    <property type="match status" value="1"/>
</dbReference>
<dbReference type="EMBL" id="VZOT01000003">
    <property type="protein sequence ID" value="KAB0587275.1"/>
    <property type="molecule type" value="Genomic_DNA"/>
</dbReference>
<dbReference type="GO" id="GO:0043709">
    <property type="term" value="P:cell adhesion involved in single-species biofilm formation"/>
    <property type="evidence" value="ECO:0007669"/>
    <property type="project" value="TreeGrafter"/>
</dbReference>
<gene>
    <name evidence="5" type="ORF">F7P80_05550</name>
</gene>
<evidence type="ECO:0000256" key="1">
    <source>
        <dbReference type="ARBA" id="ARBA00022729"/>
    </source>
</evidence>
<dbReference type="InterPro" id="IPR008966">
    <property type="entry name" value="Adhesion_dom_sf"/>
</dbReference>
<accession>A0A6A1R3V3</accession>
<protein>
    <submittedName>
        <fullName evidence="5">Type 1 fimbrial protein</fullName>
    </submittedName>
</protein>
<feature type="domain" description="Fimbrial-type adhesion" evidence="3">
    <location>
        <begin position="182"/>
        <end position="323"/>
    </location>
</feature>
<dbReference type="Pfam" id="PF22003">
    <property type="entry name" value="MrkDrd"/>
    <property type="match status" value="1"/>
</dbReference>
<keyword evidence="1 2" id="KW-0732">Signal</keyword>
<dbReference type="InterPro" id="IPR054160">
    <property type="entry name" value="MrkD_recept-bd"/>
</dbReference>
<dbReference type="AlphaFoldDB" id="A0A6A1R3V3"/>
<dbReference type="SUPFAM" id="SSF49401">
    <property type="entry name" value="Bacterial adhesins"/>
    <property type="match status" value="1"/>
</dbReference>
<dbReference type="InterPro" id="IPR050263">
    <property type="entry name" value="Bact_Fimbrial_Adh_Pro"/>
</dbReference>
<proteinExistence type="predicted"/>